<feature type="transmembrane region" description="Helical" evidence="8">
    <location>
        <begin position="138"/>
        <end position="161"/>
    </location>
</feature>
<organism evidence="10 11">
    <name type="scientific">Lactococcus allomyrinae</name>
    <dbReference type="NCBI Taxonomy" id="2419773"/>
    <lineage>
        <taxon>Bacteria</taxon>
        <taxon>Bacillati</taxon>
        <taxon>Bacillota</taxon>
        <taxon>Bacilli</taxon>
        <taxon>Lactobacillales</taxon>
        <taxon>Streptococcaceae</taxon>
        <taxon>Lactococcus</taxon>
    </lineage>
</organism>
<gene>
    <name evidence="10" type="ORF">D7I46_11080</name>
</gene>
<dbReference type="GO" id="GO:0005886">
    <property type="term" value="C:plasma membrane"/>
    <property type="evidence" value="ECO:0007669"/>
    <property type="project" value="UniProtKB-SubCell"/>
</dbReference>
<dbReference type="InterPro" id="IPR011701">
    <property type="entry name" value="MFS"/>
</dbReference>
<dbReference type="GO" id="GO:0015112">
    <property type="term" value="F:nitrate transmembrane transporter activity"/>
    <property type="evidence" value="ECO:0007669"/>
    <property type="project" value="InterPro"/>
</dbReference>
<dbReference type="KEGG" id="lact:D7I46_11080"/>
<evidence type="ECO:0000313" key="10">
    <source>
        <dbReference type="EMBL" id="AYG01556.1"/>
    </source>
</evidence>
<feature type="transmembrane region" description="Helical" evidence="8">
    <location>
        <begin position="310"/>
        <end position="332"/>
    </location>
</feature>
<keyword evidence="3" id="KW-0813">Transport</keyword>
<keyword evidence="11" id="KW-1185">Reference proteome</keyword>
<keyword evidence="4 8" id="KW-0812">Transmembrane</keyword>
<feature type="transmembrane region" description="Helical" evidence="8">
    <location>
        <begin position="106"/>
        <end position="131"/>
    </location>
</feature>
<dbReference type="PROSITE" id="PS50850">
    <property type="entry name" value="MFS"/>
    <property type="match status" value="1"/>
</dbReference>
<feature type="transmembrane region" description="Helical" evidence="8">
    <location>
        <begin position="213"/>
        <end position="234"/>
    </location>
</feature>
<feature type="transmembrane region" description="Helical" evidence="8">
    <location>
        <begin position="173"/>
        <end position="192"/>
    </location>
</feature>
<feature type="transmembrane region" description="Helical" evidence="8">
    <location>
        <begin position="50"/>
        <end position="70"/>
    </location>
</feature>
<accession>A0A387BKL6</accession>
<dbReference type="OrthoDB" id="9773404at2"/>
<feature type="transmembrane region" description="Helical" evidence="8">
    <location>
        <begin position="371"/>
        <end position="393"/>
    </location>
</feature>
<comment type="subcellular location">
    <subcellularLocation>
        <location evidence="1">Cell membrane</location>
        <topology evidence="1">Multi-pass membrane protein</topology>
    </subcellularLocation>
</comment>
<name>A0A387BKL6_9LACT</name>
<evidence type="ECO:0000256" key="4">
    <source>
        <dbReference type="ARBA" id="ARBA00022692"/>
    </source>
</evidence>
<dbReference type="Gene3D" id="1.20.1250.20">
    <property type="entry name" value="MFS general substrate transporter like domains"/>
    <property type="match status" value="1"/>
</dbReference>
<keyword evidence="7 8" id="KW-0472">Membrane</keyword>
<evidence type="ECO:0000256" key="1">
    <source>
        <dbReference type="ARBA" id="ARBA00004651"/>
    </source>
</evidence>
<feature type="transmembrane region" description="Helical" evidence="8">
    <location>
        <begin position="12"/>
        <end position="30"/>
    </location>
</feature>
<dbReference type="PANTHER" id="PTHR23515">
    <property type="entry name" value="HIGH-AFFINITY NITRATE TRANSPORTER 2.3"/>
    <property type="match status" value="1"/>
</dbReference>
<keyword evidence="5 8" id="KW-1133">Transmembrane helix</keyword>
<evidence type="ECO:0000256" key="5">
    <source>
        <dbReference type="ARBA" id="ARBA00022989"/>
    </source>
</evidence>
<evidence type="ECO:0000256" key="2">
    <source>
        <dbReference type="ARBA" id="ARBA00008432"/>
    </source>
</evidence>
<dbReference type="AlphaFoldDB" id="A0A387BKL6"/>
<dbReference type="GO" id="GO:0042128">
    <property type="term" value="P:nitrate assimilation"/>
    <property type="evidence" value="ECO:0007669"/>
    <property type="project" value="UniProtKB-KW"/>
</dbReference>
<evidence type="ECO:0000313" key="11">
    <source>
        <dbReference type="Proteomes" id="UP000269374"/>
    </source>
</evidence>
<dbReference type="EMBL" id="CP032627">
    <property type="protein sequence ID" value="AYG01556.1"/>
    <property type="molecule type" value="Genomic_DNA"/>
</dbReference>
<dbReference type="Pfam" id="PF07690">
    <property type="entry name" value="MFS_1"/>
    <property type="match status" value="2"/>
</dbReference>
<feature type="transmembrane region" description="Helical" evidence="8">
    <location>
        <begin position="344"/>
        <end position="365"/>
    </location>
</feature>
<dbReference type="RefSeq" id="WP_120772926.1">
    <property type="nucleotide sequence ID" value="NZ_CP032627.1"/>
</dbReference>
<sequence>MENISNDKKAATMALVMGTLAMLVSFMAWSSVAPLATAFAPKLGFVAGTGAQKVLVAVPVLLGSIMRIPMGILSDRLGGKKVFIALMIFTLIPLVIIPHITSYTAMLWVLLLLGMAGTSFAVAISYVSVWFPAEKQGLALGIAGMGNIGNAVSALILPSIIGPAKHIDHAYNFLIVLIAVFTVIFALTTKEMPTDKNKTLSSALSVAKEKDTWYLSLFYMLTFGSFMAFGNLIPTLIGKGNVNGFVIADNPARVLVIAGFWAAGFSAVATIMRPLGGAIADKILPKKMLMFVFAGVFISTLVLAEGTKNFAILMTGVFLLAVFAGIGNGVVFKMVPYVSKKNTGAVTGFVGAIGGLGGFVYPFVVAGIGNLHISFLVLTGFTIICAIVLWAVFFRGGDTIVKNPRN</sequence>
<keyword evidence="6" id="KW-0534">Nitrate assimilation</keyword>
<feature type="transmembrane region" description="Helical" evidence="8">
    <location>
        <begin position="254"/>
        <end position="276"/>
    </location>
</feature>
<reference evidence="10 11" key="1">
    <citation type="submission" date="2018-09" db="EMBL/GenBank/DDBJ databases">
        <title>Genome sequencing of strain 1JSPR-7.</title>
        <authorList>
            <person name="Heo J."/>
            <person name="Kim S.-J."/>
            <person name="Kwon S.-W."/>
        </authorList>
    </citation>
    <scope>NUCLEOTIDE SEQUENCE [LARGE SCALE GENOMIC DNA]</scope>
    <source>
        <strain evidence="10 11">1JSPR-7</strain>
    </source>
</reference>
<dbReference type="InterPro" id="IPR036259">
    <property type="entry name" value="MFS_trans_sf"/>
</dbReference>
<dbReference type="InterPro" id="IPR020846">
    <property type="entry name" value="MFS_dom"/>
</dbReference>
<dbReference type="Proteomes" id="UP000269374">
    <property type="component" value="Chromosome"/>
</dbReference>
<evidence type="ECO:0000256" key="3">
    <source>
        <dbReference type="ARBA" id="ARBA00022448"/>
    </source>
</evidence>
<feature type="transmembrane region" description="Helical" evidence="8">
    <location>
        <begin position="82"/>
        <end position="100"/>
    </location>
</feature>
<feature type="domain" description="Major facilitator superfamily (MFS) profile" evidence="9">
    <location>
        <begin position="14"/>
        <end position="397"/>
    </location>
</feature>
<evidence type="ECO:0000256" key="6">
    <source>
        <dbReference type="ARBA" id="ARBA00023063"/>
    </source>
</evidence>
<comment type="similarity">
    <text evidence="2">Belongs to the major facilitator superfamily. Nitrate/nitrite porter (TC 2.A.1.8) family.</text>
</comment>
<protein>
    <submittedName>
        <fullName evidence="10">NarK/NasA family nitrate transporter</fullName>
    </submittedName>
</protein>
<proteinExistence type="inferred from homology"/>
<feature type="transmembrane region" description="Helical" evidence="8">
    <location>
        <begin position="288"/>
        <end position="304"/>
    </location>
</feature>
<evidence type="ECO:0000259" key="9">
    <source>
        <dbReference type="PROSITE" id="PS50850"/>
    </source>
</evidence>
<evidence type="ECO:0000256" key="7">
    <source>
        <dbReference type="ARBA" id="ARBA00023136"/>
    </source>
</evidence>
<evidence type="ECO:0000256" key="8">
    <source>
        <dbReference type="SAM" id="Phobius"/>
    </source>
</evidence>
<dbReference type="CDD" id="cd17341">
    <property type="entry name" value="MFS_NRT2_like"/>
    <property type="match status" value="1"/>
</dbReference>
<dbReference type="SUPFAM" id="SSF103473">
    <property type="entry name" value="MFS general substrate transporter"/>
    <property type="match status" value="1"/>
</dbReference>
<dbReference type="InterPro" id="IPR044772">
    <property type="entry name" value="NO3_transporter"/>
</dbReference>